<accession>A0A2J6WE57</accession>
<evidence type="ECO:0000313" key="2">
    <source>
        <dbReference type="Proteomes" id="UP000237040"/>
    </source>
</evidence>
<sequence>MDVSTTSPVTNDAVNNAVIGFVNVWDLLAKGNVKSNAYVSITPSKLARTNCKRVSFIFFIFFSV</sequence>
<reference evidence="1 2" key="1">
    <citation type="submission" date="2018-01" db="EMBL/GenBank/DDBJ databases">
        <title>Metagenomic assembled genomes from two thermal pools in the Uzon Caldera, Kamchatka, Russia.</title>
        <authorList>
            <person name="Wilkins L."/>
            <person name="Ettinger C."/>
        </authorList>
    </citation>
    <scope>NUCLEOTIDE SEQUENCE [LARGE SCALE GENOMIC DNA]</scope>
    <source>
        <strain evidence="1">ZAV-07</strain>
    </source>
</reference>
<dbReference type="AlphaFoldDB" id="A0A2J6WE57"/>
<name>A0A2J6WE57_9BACT</name>
<dbReference type="EMBL" id="PNIL01000058">
    <property type="protein sequence ID" value="PMP67055.1"/>
    <property type="molecule type" value="Genomic_DNA"/>
</dbReference>
<gene>
    <name evidence="1" type="ORF">C0189_03980</name>
</gene>
<organism evidence="1 2">
    <name type="scientific">Caldisericum exile</name>
    <dbReference type="NCBI Taxonomy" id="693075"/>
    <lineage>
        <taxon>Bacteria</taxon>
        <taxon>Pseudomonadati</taxon>
        <taxon>Caldisericota/Cryosericota group</taxon>
        <taxon>Caldisericota</taxon>
        <taxon>Caldisericia</taxon>
        <taxon>Caldisericales</taxon>
        <taxon>Caldisericaceae</taxon>
        <taxon>Caldisericum</taxon>
    </lineage>
</organism>
<proteinExistence type="predicted"/>
<comment type="caution">
    <text evidence="1">The sequence shown here is derived from an EMBL/GenBank/DDBJ whole genome shotgun (WGS) entry which is preliminary data.</text>
</comment>
<evidence type="ECO:0000313" key="1">
    <source>
        <dbReference type="EMBL" id="PMP67055.1"/>
    </source>
</evidence>
<dbReference type="Proteomes" id="UP000237040">
    <property type="component" value="Unassembled WGS sequence"/>
</dbReference>
<protein>
    <submittedName>
        <fullName evidence="1">Uncharacterized protein</fullName>
    </submittedName>
</protein>